<evidence type="ECO:0000313" key="18">
    <source>
        <dbReference type="EMBL" id="CAL8147874.1"/>
    </source>
</evidence>
<feature type="compositionally biased region" description="Low complexity" evidence="13">
    <location>
        <begin position="1225"/>
        <end position="1256"/>
    </location>
</feature>
<keyword evidence="6" id="KW-0631">Potassium channel</keyword>
<keyword evidence="2" id="KW-0813">Transport</keyword>
<keyword evidence="3" id="KW-1003">Cell membrane</keyword>
<feature type="compositionally biased region" description="Polar residues" evidence="13">
    <location>
        <begin position="445"/>
        <end position="455"/>
    </location>
</feature>
<dbReference type="PANTHER" id="PTHR10217:SF548">
    <property type="entry name" value="GH12235P"/>
    <property type="match status" value="1"/>
</dbReference>
<dbReference type="Pfam" id="PF00520">
    <property type="entry name" value="Ion_trans"/>
    <property type="match status" value="1"/>
</dbReference>
<evidence type="ECO:0008006" key="20">
    <source>
        <dbReference type="Google" id="ProtNLM"/>
    </source>
</evidence>
<feature type="transmembrane region" description="Helical" evidence="14">
    <location>
        <begin position="708"/>
        <end position="732"/>
    </location>
</feature>
<dbReference type="SUPFAM" id="SSF81324">
    <property type="entry name" value="Voltage-gated potassium channels"/>
    <property type="match status" value="1"/>
</dbReference>
<dbReference type="CDD" id="cd00038">
    <property type="entry name" value="CAP_ED"/>
    <property type="match status" value="1"/>
</dbReference>
<feature type="compositionally biased region" description="Basic and acidic residues" evidence="13">
    <location>
        <begin position="1054"/>
        <end position="1066"/>
    </location>
</feature>
<evidence type="ECO:0000256" key="13">
    <source>
        <dbReference type="SAM" id="MobiDB-lite"/>
    </source>
</evidence>
<evidence type="ECO:0000256" key="9">
    <source>
        <dbReference type="ARBA" id="ARBA00022989"/>
    </source>
</evidence>
<evidence type="ECO:0000256" key="4">
    <source>
        <dbReference type="ARBA" id="ARBA00022538"/>
    </source>
</evidence>
<dbReference type="InterPro" id="IPR000700">
    <property type="entry name" value="PAS-assoc_C"/>
</dbReference>
<evidence type="ECO:0000256" key="6">
    <source>
        <dbReference type="ARBA" id="ARBA00022826"/>
    </source>
</evidence>
<comment type="caution">
    <text evidence="18">The sequence shown here is derived from an EMBL/GenBank/DDBJ whole genome shotgun (WGS) entry which is preliminary data.</text>
</comment>
<dbReference type="SUPFAM" id="SSF51206">
    <property type="entry name" value="cAMP-binding domain-like"/>
    <property type="match status" value="1"/>
</dbReference>
<dbReference type="Proteomes" id="UP001642540">
    <property type="component" value="Unassembled WGS sequence"/>
</dbReference>
<dbReference type="InterPro" id="IPR014710">
    <property type="entry name" value="RmlC-like_jellyroll"/>
</dbReference>
<feature type="transmembrane region" description="Helical" evidence="14">
    <location>
        <begin position="610"/>
        <end position="629"/>
    </location>
</feature>
<keyword evidence="12" id="KW-0407">Ion channel</keyword>
<keyword evidence="4" id="KW-0633">Potassium transport</keyword>
<feature type="transmembrane region" description="Helical" evidence="14">
    <location>
        <begin position="569"/>
        <end position="590"/>
    </location>
</feature>
<evidence type="ECO:0000259" key="15">
    <source>
        <dbReference type="PROSITE" id="PS50042"/>
    </source>
</evidence>
<keyword evidence="10" id="KW-0406">Ion transport</keyword>
<dbReference type="SUPFAM" id="SSF55785">
    <property type="entry name" value="PYP-like sensor domain (PAS domain)"/>
    <property type="match status" value="1"/>
</dbReference>
<evidence type="ECO:0000256" key="14">
    <source>
        <dbReference type="SAM" id="Phobius"/>
    </source>
</evidence>
<gene>
    <name evidence="18" type="ORF">ODALV1_LOCUS31262</name>
</gene>
<evidence type="ECO:0000256" key="12">
    <source>
        <dbReference type="ARBA" id="ARBA00023303"/>
    </source>
</evidence>
<feature type="region of interest" description="Disordered" evidence="13">
    <location>
        <begin position="1046"/>
        <end position="1096"/>
    </location>
</feature>
<evidence type="ECO:0000256" key="10">
    <source>
        <dbReference type="ARBA" id="ARBA00023065"/>
    </source>
</evidence>
<comment type="subcellular location">
    <subcellularLocation>
        <location evidence="1">Cell membrane</location>
        <topology evidence="1">Multi-pass membrane protein</topology>
    </subcellularLocation>
</comment>
<dbReference type="Gene3D" id="1.10.287.70">
    <property type="match status" value="1"/>
</dbReference>
<dbReference type="InterPro" id="IPR035965">
    <property type="entry name" value="PAS-like_dom_sf"/>
</dbReference>
<dbReference type="SMART" id="SM00100">
    <property type="entry name" value="cNMP"/>
    <property type="match status" value="1"/>
</dbReference>
<keyword evidence="8" id="KW-0630">Potassium</keyword>
<dbReference type="InterPro" id="IPR000595">
    <property type="entry name" value="cNMP-bd_dom"/>
</dbReference>
<dbReference type="NCBIfam" id="TIGR00229">
    <property type="entry name" value="sensory_box"/>
    <property type="match status" value="1"/>
</dbReference>
<feature type="region of interest" description="Disordered" evidence="13">
    <location>
        <begin position="1168"/>
        <end position="1202"/>
    </location>
</feature>
<feature type="region of interest" description="Disordered" evidence="13">
    <location>
        <begin position="136"/>
        <end position="339"/>
    </location>
</feature>
<dbReference type="Gene3D" id="3.30.450.20">
    <property type="entry name" value="PAS domain"/>
    <property type="match status" value="1"/>
</dbReference>
<feature type="compositionally biased region" description="Basic and acidic residues" evidence="13">
    <location>
        <begin position="434"/>
        <end position="444"/>
    </location>
</feature>
<feature type="region of interest" description="Disordered" evidence="13">
    <location>
        <begin position="404"/>
        <end position="479"/>
    </location>
</feature>
<dbReference type="PANTHER" id="PTHR10217">
    <property type="entry name" value="VOLTAGE AND LIGAND GATED POTASSIUM CHANNEL"/>
    <property type="match status" value="1"/>
</dbReference>
<name>A0ABP1S976_9HEXA</name>
<protein>
    <recommendedName>
        <fullName evidence="20">Potassium voltage-gated channel subfamily H member 2</fullName>
    </recommendedName>
</protein>
<evidence type="ECO:0000256" key="3">
    <source>
        <dbReference type="ARBA" id="ARBA00022475"/>
    </source>
</evidence>
<dbReference type="PROSITE" id="PS50042">
    <property type="entry name" value="CNMP_BINDING_3"/>
    <property type="match status" value="1"/>
</dbReference>
<dbReference type="PRINTS" id="PR01470">
    <property type="entry name" value="ERGCHANNEL"/>
</dbReference>
<evidence type="ECO:0000256" key="11">
    <source>
        <dbReference type="ARBA" id="ARBA00023136"/>
    </source>
</evidence>
<sequence>MPIRKGHVAPHATLIESVIRKFDSQNRSYVLGNAQSPDCAIIYCSDNFCRLSGYSRAEVMQKAALCTFLHGPLTSPAAIRHIQQSLVAEEERQMEVLLYKKDGSRFFCSQLIAPIRDENGDICLYILNFEDLSATSQDEETSPTDAANHLMSRFDRAKQTVRQSLRRKGRPSSMKSRLVTTSPTSLPPIPSSDKAEPSSETTPLAVASSERFKHSRSDYGLTHSHHSRPSQSQSQQPCFTDLTSTTPTSGAPAGNGHPSKSKFASGLSTEEGGDEHPLEGCVIAPRIPPPGSLATCGSTRSRDDPKSAPCKPTSITGKVDQTNETRGWSAPPAPSTPSTVTAQSVVQLKATSSLDGIGPVSTKIIQPMPSRSTTTVNLSSNITSEWKPNGLVRPHTLDNIYHKAKKNQSVGRKGLPNVSNSDSDLARHRISLADNRDRSKEKKSPSLSNLTNQEGLSKYKATPTTTTSTTPTATPRPTDFLLALNTDNEQGDPIPRLNLQQPSVSMGYLQMSIQENGSGKFLQGVKVGEKVAQVLSLGADVLPEYRLQSPRIHKWTILHYSPFKAVWDWLILLLVMYTAIFTPYVAAFLLNEPDFAENKQKTYSEDPLAVVDFIVDVMFIVDILINFRTTYVNANDEVVSNPGRIAVHYFRGWFIIDLVAAIPFDLLLYLFGTNTDETTTLIGLLKTARLLRLVRVARKIDRYSEYGAAVLLLLMATFTLIAHWLACIWYAIGNAERQYSTGGIRVGWLDQLANDTEQYYEYSTNKTSGPTLKSRYVTALYFTFSSLTSVGFGNVAPNTDAEKIFTICVMLVGSLMYASIFGNVSAIIQRLYSGTARYHTQMLRVKEFIRFHQIPNPLRQRLEEYFQHAWTYTNGIDMNSVLKGFPECLQADICLHLNRNLLNACTAFNGASQGCLRALSMKFKTTHAPPGDTLVHRGDVLTALYFISRGSIEILKEDIVMAILSKDDIFGENPCIHPTIGKSSCNVRALTYCDLHKILRDDLLDVLDMYPEFADTFSTNLEITFNLRDEELSGVDPRLGRLKPTFYGVSRSGSMDRESDPREKAFKPPKVRRRKRHKRSDSTDISSDDDTNKEGQMTMKNLSNAIELTADMVESDPTRVISRSIPHSYPDDSDSDAQDPRIEQLTRQMEIMGSQMQAMMNMLRQMQGPNTHSHKVHNRHVASSEPVPPPPPSSSTIPEGALESLSGRPQMKRTFSVHHEEKADVSAAPKVKTPAPTPAPSSTQLPSASDAASAVAAPPPPPIESVQEGGTAEGEQPATQSGHFDALNLPTRSTSQPSELSRGWTDQSREDSKGSEHDSWDMPVDAPIARLESLDELAQDDYLLTCEPPEKKKLSKSNSRSSDV</sequence>
<feature type="compositionally biased region" description="Polar residues" evidence="13">
    <location>
        <begin position="1290"/>
        <end position="1299"/>
    </location>
</feature>
<dbReference type="InterPro" id="IPR050818">
    <property type="entry name" value="KCNH_animal-type"/>
</dbReference>
<feature type="transmembrane region" description="Helical" evidence="14">
    <location>
        <begin position="649"/>
        <end position="671"/>
    </location>
</feature>
<feature type="compositionally biased region" description="Basic and acidic residues" evidence="13">
    <location>
        <begin position="1307"/>
        <end position="1320"/>
    </location>
</feature>
<evidence type="ECO:0000256" key="2">
    <source>
        <dbReference type="ARBA" id="ARBA00022448"/>
    </source>
</evidence>
<feature type="compositionally biased region" description="Low complexity" evidence="13">
    <location>
        <begin position="462"/>
        <end position="478"/>
    </location>
</feature>
<keyword evidence="5 14" id="KW-0812">Transmembrane</keyword>
<dbReference type="Pfam" id="PF00027">
    <property type="entry name" value="cNMP_binding"/>
    <property type="match status" value="1"/>
</dbReference>
<dbReference type="PROSITE" id="PS50112">
    <property type="entry name" value="PAS"/>
    <property type="match status" value="1"/>
</dbReference>
<evidence type="ECO:0000313" key="19">
    <source>
        <dbReference type="Proteomes" id="UP001642540"/>
    </source>
</evidence>
<accession>A0ABP1S976</accession>
<dbReference type="InterPro" id="IPR003938">
    <property type="entry name" value="K_chnl_volt-dep_EAG/ELK/ERG"/>
</dbReference>
<feature type="domain" description="PAS" evidence="16">
    <location>
        <begin position="41"/>
        <end position="70"/>
    </location>
</feature>
<evidence type="ECO:0000256" key="8">
    <source>
        <dbReference type="ARBA" id="ARBA00022958"/>
    </source>
</evidence>
<evidence type="ECO:0000256" key="1">
    <source>
        <dbReference type="ARBA" id="ARBA00004651"/>
    </source>
</evidence>
<keyword evidence="7" id="KW-0851">Voltage-gated channel</keyword>
<evidence type="ECO:0000259" key="17">
    <source>
        <dbReference type="PROSITE" id="PS50113"/>
    </source>
</evidence>
<evidence type="ECO:0000259" key="16">
    <source>
        <dbReference type="PROSITE" id="PS50112"/>
    </source>
</evidence>
<feature type="domain" description="PAC" evidence="17">
    <location>
        <begin position="92"/>
        <end position="144"/>
    </location>
</feature>
<feature type="compositionally biased region" description="Basic residues" evidence="13">
    <location>
        <begin position="1067"/>
        <end position="1079"/>
    </location>
</feature>
<dbReference type="CDD" id="cd00130">
    <property type="entry name" value="PAS"/>
    <property type="match status" value="1"/>
</dbReference>
<dbReference type="EMBL" id="CAXLJM020000166">
    <property type="protein sequence ID" value="CAL8147874.1"/>
    <property type="molecule type" value="Genomic_DNA"/>
</dbReference>
<dbReference type="Pfam" id="PF13426">
    <property type="entry name" value="PAS_9"/>
    <property type="match status" value="1"/>
</dbReference>
<feature type="transmembrane region" description="Helical" evidence="14">
    <location>
        <begin position="776"/>
        <end position="797"/>
    </location>
</feature>
<dbReference type="Gene3D" id="1.10.1200.260">
    <property type="match status" value="1"/>
</dbReference>
<dbReference type="InterPro" id="IPR000014">
    <property type="entry name" value="PAS"/>
</dbReference>
<dbReference type="PROSITE" id="PS50113">
    <property type="entry name" value="PAC"/>
    <property type="match status" value="1"/>
</dbReference>
<dbReference type="InterPro" id="IPR005821">
    <property type="entry name" value="Ion_trans_dom"/>
</dbReference>
<dbReference type="InterPro" id="IPR003967">
    <property type="entry name" value="K_chnl_volt-dep_ERG"/>
</dbReference>
<evidence type="ECO:0000256" key="5">
    <source>
        <dbReference type="ARBA" id="ARBA00022692"/>
    </source>
</evidence>
<dbReference type="InterPro" id="IPR018490">
    <property type="entry name" value="cNMP-bd_dom_sf"/>
</dbReference>
<feature type="domain" description="Cyclic nucleotide-binding" evidence="15">
    <location>
        <begin position="907"/>
        <end position="1007"/>
    </location>
</feature>
<feature type="transmembrane region" description="Helical" evidence="14">
    <location>
        <begin position="804"/>
        <end position="828"/>
    </location>
</feature>
<proteinExistence type="predicted"/>
<keyword evidence="19" id="KW-1185">Reference proteome</keyword>
<dbReference type="Gene3D" id="2.60.120.10">
    <property type="entry name" value="Jelly Rolls"/>
    <property type="match status" value="1"/>
</dbReference>
<feature type="region of interest" description="Disordered" evidence="13">
    <location>
        <begin position="1217"/>
        <end position="1327"/>
    </location>
</feature>
<evidence type="ECO:0000256" key="7">
    <source>
        <dbReference type="ARBA" id="ARBA00022882"/>
    </source>
</evidence>
<organism evidence="18 19">
    <name type="scientific">Orchesella dallaii</name>
    <dbReference type="NCBI Taxonomy" id="48710"/>
    <lineage>
        <taxon>Eukaryota</taxon>
        <taxon>Metazoa</taxon>
        <taxon>Ecdysozoa</taxon>
        <taxon>Arthropoda</taxon>
        <taxon>Hexapoda</taxon>
        <taxon>Collembola</taxon>
        <taxon>Entomobryomorpha</taxon>
        <taxon>Entomobryoidea</taxon>
        <taxon>Orchesellidae</taxon>
        <taxon>Orchesellinae</taxon>
        <taxon>Orchesella</taxon>
    </lineage>
</organism>
<keyword evidence="9 14" id="KW-1133">Transmembrane helix</keyword>
<keyword evidence="11 14" id="KW-0472">Membrane</keyword>
<feature type="compositionally biased region" description="Polar residues" evidence="13">
    <location>
        <begin position="313"/>
        <end position="326"/>
    </location>
</feature>
<dbReference type="PRINTS" id="PR01463">
    <property type="entry name" value="EAGCHANLFMLY"/>
</dbReference>
<reference evidence="18 19" key="1">
    <citation type="submission" date="2024-08" db="EMBL/GenBank/DDBJ databases">
        <authorList>
            <person name="Cucini C."/>
            <person name="Frati F."/>
        </authorList>
    </citation>
    <scope>NUCLEOTIDE SEQUENCE [LARGE SCALE GENOMIC DNA]</scope>
</reference>